<feature type="domain" description="CUB" evidence="6">
    <location>
        <begin position="647"/>
        <end position="771"/>
    </location>
</feature>
<dbReference type="FunFam" id="2.60.120.290:FF:000013">
    <property type="entry name" value="Membrane frizzled-related protein"/>
    <property type="match status" value="2"/>
</dbReference>
<gene>
    <name evidence="7" type="primary">CUBN</name>
    <name evidence="7" type="ORF">g.131008</name>
</gene>
<organism evidence="7">
    <name type="scientific">Sipha flava</name>
    <name type="common">yellow sugarcane aphid</name>
    <dbReference type="NCBI Taxonomy" id="143950"/>
    <lineage>
        <taxon>Eukaryota</taxon>
        <taxon>Metazoa</taxon>
        <taxon>Ecdysozoa</taxon>
        <taxon>Arthropoda</taxon>
        <taxon>Hexapoda</taxon>
        <taxon>Insecta</taxon>
        <taxon>Pterygota</taxon>
        <taxon>Neoptera</taxon>
        <taxon>Paraneoptera</taxon>
        <taxon>Hemiptera</taxon>
        <taxon>Sternorrhyncha</taxon>
        <taxon>Aphidomorpha</taxon>
        <taxon>Aphidoidea</taxon>
        <taxon>Aphididae</taxon>
        <taxon>Sipha</taxon>
    </lineage>
</organism>
<feature type="domain" description="CUB" evidence="6">
    <location>
        <begin position="904"/>
        <end position="1018"/>
    </location>
</feature>
<feature type="domain" description="CUB" evidence="6">
    <location>
        <begin position="778"/>
        <end position="900"/>
    </location>
</feature>
<evidence type="ECO:0000259" key="6">
    <source>
        <dbReference type="PROSITE" id="PS01180"/>
    </source>
</evidence>
<keyword evidence="4" id="KW-0325">Glycoprotein</keyword>
<dbReference type="SMART" id="SM00042">
    <property type="entry name" value="CUB"/>
    <property type="match status" value="8"/>
</dbReference>
<dbReference type="SUPFAM" id="SSF49854">
    <property type="entry name" value="Spermadhesin, CUB domain"/>
    <property type="match status" value="9"/>
</dbReference>
<dbReference type="InterPro" id="IPR000859">
    <property type="entry name" value="CUB_dom"/>
</dbReference>
<sequence>MIRIEIAKIFGSHLPSKVIKSFSWELVIKFKSHNRNGPFYSKIEPAKFLIHYSSVYYDCDKNYDASSGEITSPSLSHLKIERIYCVYTIKAPKGRRLTLEVIEGRSIIHSCSSYMQLGMLRGENLLVFQGNPNFGQIVCIDPVLNSQSTNYIFESTMNEVIVNYEFIRDNPVGFRIKFTSDKLSICGDLIDTSVKGKLEISTEYFSSIYCKWDFTNYNGTLVINANIKVNESKIISSYNNIISISNEDESEILKTYTQKMSNMNDKFTVLSPLPTTKLLVKANKYSINFTANFNYFINSCGGVIDGQKTLVEITSPNYPKNFQQNTNCAWLINFPEGENVNIHFNEMDLESSCDNNYVKIHDGPSPESPVLVKYCGNNLPDNLVATSNQIWIEFSSDSPNTNKKGFNLTLESTQLGCGMFYTSTSGKLSTKNYPNLYPNNDDCEWTIAVWPGNRINLQFIDRFSLEQSINCSKDYVQVYDYRNEQWVPIGNRLCGRQIPPVFKSSETKLKVRLRTDNDVQGDGFKAIWNSFCGGVFTERSGKIISPNYPKKYPNNVRCNYTILMPGKLIELTFKSFELEDFKCRYDNLTVYSNSFGVEDEKNNFIGSYCGKNVPNKLTIKNRITLIFVTDVSATFNGFEILYELPTCGGEISAPGIIKSPISASNMGKYPNDANCTWIIRAPPNQVVWLVFTEFQLESNYALSDENCPNDAVFVFDESDINSNNSKGLGEFCGNLNNKLPKIVSRTNTLFVQFISDSSISEKGFVGEVSFSYGEASGCGGTIRLNKSNTASGYILKTPKLPVKSIMDCGWLILAEPSYVVQIQLLNYTEIPKCPVNTTDCRCSSIKFLDGPGRMAFEIYQYCMGKISTPSFTSSGNEAFINFLTYNLDVDVDFEMKITSVISICGPKLLAANSETQILTSPNYPLSYDNNIICSWTIESDNLGSLIMLNFTDLDMADNKDCKSDYLEIQYEQFMELYSIKLCHNDHMFNIISDNYVKLKLHTDLQKTSKGFRLEYKNTYCPPVYDKHYGRVAIYSGRNHNRECTFSIILSQQNLTISAYFLNSIPMYSYDLKVYDGPNILSPLLYNLSNENSELRSAFSTGPSLTMTFKDRRVLFGASLDFSYTSSDQGRGCGGRIFNIEGIITSPMYPSLYRKDAACKWEIAVPRPNPIRITFRVFDLGTKTTCNTNYLELYDHNQVTDQMSLVAKYCGGDVPADHVSTTGSIIIRYITTVHNTGSGWVLSFM</sequence>
<dbReference type="Pfam" id="PF00431">
    <property type="entry name" value="CUB"/>
    <property type="match status" value="6"/>
</dbReference>
<evidence type="ECO:0000313" key="7">
    <source>
        <dbReference type="EMBL" id="MBY72018.1"/>
    </source>
</evidence>
<comment type="caution">
    <text evidence="5">Lacks conserved residue(s) required for the propagation of feature annotation.</text>
</comment>
<evidence type="ECO:0000256" key="5">
    <source>
        <dbReference type="PROSITE-ProRule" id="PRU00059"/>
    </source>
</evidence>
<evidence type="ECO:0000256" key="4">
    <source>
        <dbReference type="ARBA" id="ARBA00023180"/>
    </source>
</evidence>
<dbReference type="AlphaFoldDB" id="A0A2S2Q2P3"/>
<feature type="domain" description="CUB" evidence="6">
    <location>
        <begin position="59"/>
        <end position="181"/>
    </location>
</feature>
<dbReference type="PANTHER" id="PTHR24251">
    <property type="entry name" value="OVOCHYMASE-RELATED"/>
    <property type="match status" value="1"/>
</dbReference>
<evidence type="ECO:0000256" key="1">
    <source>
        <dbReference type="ARBA" id="ARBA00022729"/>
    </source>
</evidence>
<dbReference type="FunFam" id="2.60.120.290:FF:000003">
    <property type="entry name" value="Neuropilin"/>
    <property type="match status" value="2"/>
</dbReference>
<feature type="domain" description="CUB" evidence="6">
    <location>
        <begin position="300"/>
        <end position="413"/>
    </location>
</feature>
<dbReference type="Gene3D" id="2.60.120.290">
    <property type="entry name" value="Spermadhesin, CUB domain"/>
    <property type="match status" value="8"/>
</dbReference>
<protein>
    <submittedName>
        <fullName evidence="7">Cubilin</fullName>
    </submittedName>
</protein>
<dbReference type="CDD" id="cd00041">
    <property type="entry name" value="CUB"/>
    <property type="match status" value="7"/>
</dbReference>
<keyword evidence="3" id="KW-1015">Disulfide bond</keyword>
<proteinExistence type="predicted"/>
<accession>A0A2S2Q2P3</accession>
<dbReference type="FunFam" id="2.60.120.290:FF:000005">
    <property type="entry name" value="Procollagen C-endopeptidase enhancer 1"/>
    <property type="match status" value="1"/>
</dbReference>
<keyword evidence="2" id="KW-0677">Repeat</keyword>
<evidence type="ECO:0000256" key="3">
    <source>
        <dbReference type="ARBA" id="ARBA00023157"/>
    </source>
</evidence>
<dbReference type="InterPro" id="IPR035914">
    <property type="entry name" value="Sperma_CUB_dom_sf"/>
</dbReference>
<feature type="domain" description="CUB" evidence="6">
    <location>
        <begin position="417"/>
        <end position="531"/>
    </location>
</feature>
<name>A0A2S2Q2P3_9HEMI</name>
<dbReference type="EMBL" id="GGMS01002815">
    <property type="protein sequence ID" value="MBY72018.1"/>
    <property type="molecule type" value="Transcribed_RNA"/>
</dbReference>
<feature type="domain" description="CUB" evidence="6">
    <location>
        <begin position="1132"/>
        <end position="1244"/>
    </location>
</feature>
<reference evidence="7" key="1">
    <citation type="submission" date="2018-04" db="EMBL/GenBank/DDBJ databases">
        <title>Transcriptome assembly of Sipha flava.</title>
        <authorList>
            <person name="Scully E.D."/>
            <person name="Geib S.M."/>
            <person name="Palmer N.A."/>
            <person name="Koch K."/>
            <person name="Bradshaw J."/>
            <person name="Heng-Moss T."/>
            <person name="Sarath G."/>
        </authorList>
    </citation>
    <scope>NUCLEOTIDE SEQUENCE</scope>
</reference>
<dbReference type="OrthoDB" id="10063988at2759"/>
<feature type="domain" description="CUB" evidence="6">
    <location>
        <begin position="532"/>
        <end position="645"/>
    </location>
</feature>
<evidence type="ECO:0000256" key="2">
    <source>
        <dbReference type="ARBA" id="ARBA00022737"/>
    </source>
</evidence>
<dbReference type="PROSITE" id="PS01180">
    <property type="entry name" value="CUB"/>
    <property type="match status" value="8"/>
</dbReference>
<keyword evidence="1" id="KW-0732">Signal</keyword>